<organism evidence="2 3">
    <name type="scientific">Aulographum hederae CBS 113979</name>
    <dbReference type="NCBI Taxonomy" id="1176131"/>
    <lineage>
        <taxon>Eukaryota</taxon>
        <taxon>Fungi</taxon>
        <taxon>Dikarya</taxon>
        <taxon>Ascomycota</taxon>
        <taxon>Pezizomycotina</taxon>
        <taxon>Dothideomycetes</taxon>
        <taxon>Pleosporomycetidae</taxon>
        <taxon>Aulographales</taxon>
        <taxon>Aulographaceae</taxon>
    </lineage>
</organism>
<gene>
    <name evidence="2" type="ORF">K402DRAFT_406623</name>
</gene>
<proteinExistence type="predicted"/>
<evidence type="ECO:0000313" key="2">
    <source>
        <dbReference type="EMBL" id="KAF1983619.1"/>
    </source>
</evidence>
<reference evidence="2" key="1">
    <citation type="journal article" date="2020" name="Stud. Mycol.">
        <title>101 Dothideomycetes genomes: a test case for predicting lifestyles and emergence of pathogens.</title>
        <authorList>
            <person name="Haridas S."/>
            <person name="Albert R."/>
            <person name="Binder M."/>
            <person name="Bloem J."/>
            <person name="Labutti K."/>
            <person name="Salamov A."/>
            <person name="Andreopoulos B."/>
            <person name="Baker S."/>
            <person name="Barry K."/>
            <person name="Bills G."/>
            <person name="Bluhm B."/>
            <person name="Cannon C."/>
            <person name="Castanera R."/>
            <person name="Culley D."/>
            <person name="Daum C."/>
            <person name="Ezra D."/>
            <person name="Gonzalez J."/>
            <person name="Henrissat B."/>
            <person name="Kuo A."/>
            <person name="Liang C."/>
            <person name="Lipzen A."/>
            <person name="Lutzoni F."/>
            <person name="Magnuson J."/>
            <person name="Mondo S."/>
            <person name="Nolan M."/>
            <person name="Ohm R."/>
            <person name="Pangilinan J."/>
            <person name="Park H.-J."/>
            <person name="Ramirez L."/>
            <person name="Alfaro M."/>
            <person name="Sun H."/>
            <person name="Tritt A."/>
            <person name="Yoshinaga Y."/>
            <person name="Zwiers L.-H."/>
            <person name="Turgeon B."/>
            <person name="Goodwin S."/>
            <person name="Spatafora J."/>
            <person name="Crous P."/>
            <person name="Grigoriev I."/>
        </authorList>
    </citation>
    <scope>NUCLEOTIDE SEQUENCE</scope>
    <source>
        <strain evidence="2">CBS 113979</strain>
    </source>
</reference>
<feature type="compositionally biased region" description="Pro residues" evidence="1">
    <location>
        <begin position="12"/>
        <end position="23"/>
    </location>
</feature>
<dbReference type="EMBL" id="ML977173">
    <property type="protein sequence ID" value="KAF1983619.1"/>
    <property type="molecule type" value="Genomic_DNA"/>
</dbReference>
<dbReference type="AlphaFoldDB" id="A0A6G1GS91"/>
<accession>A0A6G1GS91</accession>
<feature type="region of interest" description="Disordered" evidence="1">
    <location>
        <begin position="1"/>
        <end position="38"/>
    </location>
</feature>
<feature type="compositionally biased region" description="Low complexity" evidence="1">
    <location>
        <begin position="24"/>
        <end position="35"/>
    </location>
</feature>
<feature type="compositionally biased region" description="Low complexity" evidence="1">
    <location>
        <begin position="1"/>
        <end position="11"/>
    </location>
</feature>
<evidence type="ECO:0000313" key="3">
    <source>
        <dbReference type="Proteomes" id="UP000800041"/>
    </source>
</evidence>
<keyword evidence="3" id="KW-1185">Reference proteome</keyword>
<name>A0A6G1GS91_9PEZI</name>
<protein>
    <submittedName>
        <fullName evidence="2">Uncharacterized protein</fullName>
    </submittedName>
</protein>
<dbReference type="Proteomes" id="UP000800041">
    <property type="component" value="Unassembled WGS sequence"/>
</dbReference>
<sequence length="586" mass="63818">MLLLTDATTLSPPSPASPAPPSPIFSAASPISSAPSSPPSSPLLLPCPLTLVPWTSEPEPIPAAAAAASPKVPETWATCAAASAVHSAFAAMAIPSALDARNATFLAACVAKLKPTRIREEGEWTAPWSVWLHDPAIISWDGWRSGVRRIWCCTARPSPMRTSPTRRAWYRPCRRGNRLRAILCGNPSGSTGRERKLPAVLSSRQATRLSRAEEIAFMLSSVSSLGGNRRVWDFAMVVRLVEKIASSAMLSASHPDHRVVSDLAAGSRVIGEIALVLSPWQRIHPKSRENRPSAIFLLQSSHHHPSRKGKSPSCYPHGAESIQNAEEIAPVLSSCSPQRPHLISPVMRGNCPQCYPLDKSSGRERRRDRHCAIPTSLESRKRITGHEKKSPSVLSSRQFVRSKLEIVSDPSGKQSNNLGHAMSGNRFYAILLLGPSNPAIPFRSVSVVSPAKRGNRHCAILSTSLSGLGPRTERSADVVSLGQSGEKRHHAIPASLPELGVRRQRCRKDPLSRRNKSLQCTCILSADPKARSSQSNHLAVFPRSPSRLRNSKIRQRQTDLIRRREEIAPVLPFSVFGPPVIFSALQ</sequence>
<evidence type="ECO:0000256" key="1">
    <source>
        <dbReference type="SAM" id="MobiDB-lite"/>
    </source>
</evidence>